<proteinExistence type="predicted"/>
<evidence type="ECO:0000313" key="3">
    <source>
        <dbReference type="Proteomes" id="UP000813824"/>
    </source>
</evidence>
<organism evidence="2 3">
    <name type="scientific">Cristinia sonorae</name>
    <dbReference type="NCBI Taxonomy" id="1940300"/>
    <lineage>
        <taxon>Eukaryota</taxon>
        <taxon>Fungi</taxon>
        <taxon>Dikarya</taxon>
        <taxon>Basidiomycota</taxon>
        <taxon>Agaricomycotina</taxon>
        <taxon>Agaricomycetes</taxon>
        <taxon>Agaricomycetidae</taxon>
        <taxon>Agaricales</taxon>
        <taxon>Pleurotineae</taxon>
        <taxon>Stephanosporaceae</taxon>
        <taxon>Cristinia</taxon>
    </lineage>
</organism>
<feature type="compositionally biased region" description="Basic residues" evidence="1">
    <location>
        <begin position="325"/>
        <end position="334"/>
    </location>
</feature>
<dbReference type="OrthoDB" id="27073at2759"/>
<feature type="compositionally biased region" description="Low complexity" evidence="1">
    <location>
        <begin position="8"/>
        <end position="49"/>
    </location>
</feature>
<dbReference type="Proteomes" id="UP000813824">
    <property type="component" value="Unassembled WGS sequence"/>
</dbReference>
<dbReference type="EMBL" id="JAEVFJ010000042">
    <property type="protein sequence ID" value="KAH8086645.1"/>
    <property type="molecule type" value="Genomic_DNA"/>
</dbReference>
<evidence type="ECO:0000313" key="2">
    <source>
        <dbReference type="EMBL" id="KAH8086645.1"/>
    </source>
</evidence>
<accession>A0A8K0UFX5</accession>
<keyword evidence="3" id="KW-1185">Reference proteome</keyword>
<comment type="caution">
    <text evidence="2">The sequence shown here is derived from an EMBL/GenBank/DDBJ whole genome shotgun (WGS) entry which is preliminary data.</text>
</comment>
<name>A0A8K0UFX5_9AGAR</name>
<dbReference type="AlphaFoldDB" id="A0A8K0UFX5"/>
<sequence>MSKKKSKQQPQRSPSASASSASGSSSVAQVSASSSSASASTSASTSISAPSTSASSIAIRAVTSAIAPMPNPATGSANPSASLPALWGYLQPALDHIVRSPTNTPNKAPAIDFAYHMGIHTAVFNYFTAQSESKNYAPEPVPMPSVHAQRAFGAHSAPRFDKGKTSGTDLYEQLDRYYADSAREIFLGAPHDDSTLIHYLIPCFNRFAVGTQSVNRLLNYVNRHYVKRAVDEDMGWLRLADVFDAVAKSIQEDDTREQVQRRLKERRMEVLMKWGYREGGPPELLAQAEACAEAASTPDRIIPLATLGYRSFRLECIDPLLSVPKGKKGKKKKIPSPNGGPPMPKGRLARAVKELLEGEGEDVEERRRLAGELAILLRTVGIRSDHPLRKKLDKYDKFLVET</sequence>
<feature type="region of interest" description="Disordered" evidence="1">
    <location>
        <begin position="325"/>
        <end position="346"/>
    </location>
</feature>
<feature type="region of interest" description="Disordered" evidence="1">
    <location>
        <begin position="1"/>
        <end position="49"/>
    </location>
</feature>
<dbReference type="SUPFAM" id="SSF74788">
    <property type="entry name" value="Cullin repeat-like"/>
    <property type="match status" value="1"/>
</dbReference>
<dbReference type="Gene3D" id="1.20.1310.10">
    <property type="entry name" value="Cullin Repeats"/>
    <property type="match status" value="1"/>
</dbReference>
<reference evidence="2" key="1">
    <citation type="journal article" date="2021" name="New Phytol.">
        <title>Evolutionary innovations through gain and loss of genes in the ectomycorrhizal Boletales.</title>
        <authorList>
            <person name="Wu G."/>
            <person name="Miyauchi S."/>
            <person name="Morin E."/>
            <person name="Kuo A."/>
            <person name="Drula E."/>
            <person name="Varga T."/>
            <person name="Kohler A."/>
            <person name="Feng B."/>
            <person name="Cao Y."/>
            <person name="Lipzen A."/>
            <person name="Daum C."/>
            <person name="Hundley H."/>
            <person name="Pangilinan J."/>
            <person name="Johnson J."/>
            <person name="Barry K."/>
            <person name="LaButti K."/>
            <person name="Ng V."/>
            <person name="Ahrendt S."/>
            <person name="Min B."/>
            <person name="Choi I.G."/>
            <person name="Park H."/>
            <person name="Plett J.M."/>
            <person name="Magnuson J."/>
            <person name="Spatafora J.W."/>
            <person name="Nagy L.G."/>
            <person name="Henrissat B."/>
            <person name="Grigoriev I.V."/>
            <person name="Yang Z.L."/>
            <person name="Xu J."/>
            <person name="Martin F.M."/>
        </authorList>
    </citation>
    <scope>NUCLEOTIDE SEQUENCE</scope>
    <source>
        <strain evidence="2">KKN 215</strain>
    </source>
</reference>
<protein>
    <submittedName>
        <fullName evidence="2">Uncharacterized protein</fullName>
    </submittedName>
</protein>
<evidence type="ECO:0000256" key="1">
    <source>
        <dbReference type="SAM" id="MobiDB-lite"/>
    </source>
</evidence>
<dbReference type="InterPro" id="IPR016159">
    <property type="entry name" value="Cullin_repeat-like_dom_sf"/>
</dbReference>
<gene>
    <name evidence="2" type="ORF">BXZ70DRAFT_549996</name>
</gene>